<dbReference type="AlphaFoldDB" id="A0A0G4EF55"/>
<feature type="region of interest" description="Disordered" evidence="4">
    <location>
        <begin position="257"/>
        <end position="278"/>
    </location>
</feature>
<sequence>MDFGDDSPKLALITGASSGIGTAVALKLAEEGHHLYLIGRSVDSLHNVEEDCRNTYMEFQHDKSLVQHGIGDVGDERDCERLVDACVSHFKGRAPDVAVLNAGVGRPGAVDETTVEDFDLIMKTNVKGVFLFMRKLLPLMKARGSGQIVVTSSVLGLRTCEKAAVYCASKYAVEGLVDATRKDFAGTGVKLGVCNPAAVATPWWESKQRGGWEKGEADTSNFLTADDVAEGIMSIIKQSPMCDIGRVVMENVTVKKRRRVDEEGEGKQLAGTGDMHMT</sequence>
<dbReference type="Pfam" id="PF00106">
    <property type="entry name" value="adh_short"/>
    <property type="match status" value="1"/>
</dbReference>
<keyword evidence="2" id="KW-0521">NADP</keyword>
<dbReference type="Proteomes" id="UP000041254">
    <property type="component" value="Unassembled WGS sequence"/>
</dbReference>
<gene>
    <name evidence="5" type="ORF">Vbra_11638</name>
</gene>
<accession>A0A0G4EF55</accession>
<dbReference type="EMBL" id="CDMY01000223">
    <property type="protein sequence ID" value="CEL94596.1"/>
    <property type="molecule type" value="Genomic_DNA"/>
</dbReference>
<dbReference type="PRINTS" id="PR00081">
    <property type="entry name" value="GDHRDH"/>
</dbReference>
<dbReference type="OrthoDB" id="1274115at2759"/>
<dbReference type="CDD" id="cd05233">
    <property type="entry name" value="SDR_c"/>
    <property type="match status" value="1"/>
</dbReference>
<dbReference type="GO" id="GO:0016491">
    <property type="term" value="F:oxidoreductase activity"/>
    <property type="evidence" value="ECO:0007669"/>
    <property type="project" value="UniProtKB-KW"/>
</dbReference>
<dbReference type="STRING" id="1169540.A0A0G4EF55"/>
<dbReference type="InterPro" id="IPR036291">
    <property type="entry name" value="NAD(P)-bd_dom_sf"/>
</dbReference>
<dbReference type="VEuPathDB" id="CryptoDB:Vbra_11638"/>
<dbReference type="PANTHER" id="PTHR43391:SF14">
    <property type="entry name" value="DEHYDROGENASE_REDUCTASE SDR FAMILY PROTEIN 7-LIKE"/>
    <property type="match status" value="1"/>
</dbReference>
<dbReference type="SUPFAM" id="SSF51735">
    <property type="entry name" value="NAD(P)-binding Rossmann-fold domains"/>
    <property type="match status" value="1"/>
</dbReference>
<evidence type="ECO:0000256" key="4">
    <source>
        <dbReference type="SAM" id="MobiDB-lite"/>
    </source>
</evidence>
<comment type="similarity">
    <text evidence="1">Belongs to the short-chain dehydrogenases/reductases (SDR) family.</text>
</comment>
<dbReference type="PhylomeDB" id="A0A0G4EF55"/>
<dbReference type="InterPro" id="IPR020904">
    <property type="entry name" value="Sc_DH/Rdtase_CS"/>
</dbReference>
<keyword evidence="3" id="KW-0560">Oxidoreductase</keyword>
<dbReference type="InterPro" id="IPR002347">
    <property type="entry name" value="SDR_fam"/>
</dbReference>
<evidence type="ECO:0000256" key="3">
    <source>
        <dbReference type="ARBA" id="ARBA00023002"/>
    </source>
</evidence>
<evidence type="ECO:0000256" key="1">
    <source>
        <dbReference type="ARBA" id="ARBA00006484"/>
    </source>
</evidence>
<dbReference type="InParanoid" id="A0A0G4EF55"/>
<evidence type="ECO:0000313" key="6">
    <source>
        <dbReference type="Proteomes" id="UP000041254"/>
    </source>
</evidence>
<dbReference type="PROSITE" id="PS00061">
    <property type="entry name" value="ADH_SHORT"/>
    <property type="match status" value="1"/>
</dbReference>
<dbReference type="Gene3D" id="3.40.50.720">
    <property type="entry name" value="NAD(P)-binding Rossmann-like Domain"/>
    <property type="match status" value="1"/>
</dbReference>
<dbReference type="OMA" id="TQHAMRA"/>
<evidence type="ECO:0000313" key="5">
    <source>
        <dbReference type="EMBL" id="CEL94596.1"/>
    </source>
</evidence>
<proteinExistence type="inferred from homology"/>
<evidence type="ECO:0000256" key="2">
    <source>
        <dbReference type="ARBA" id="ARBA00022857"/>
    </source>
</evidence>
<name>A0A0G4EF55_VITBC</name>
<keyword evidence="6" id="KW-1185">Reference proteome</keyword>
<organism evidence="5 6">
    <name type="scientific">Vitrella brassicaformis (strain CCMP3155)</name>
    <dbReference type="NCBI Taxonomy" id="1169540"/>
    <lineage>
        <taxon>Eukaryota</taxon>
        <taxon>Sar</taxon>
        <taxon>Alveolata</taxon>
        <taxon>Colpodellida</taxon>
        <taxon>Vitrellaceae</taxon>
        <taxon>Vitrella</taxon>
    </lineage>
</organism>
<dbReference type="PANTHER" id="PTHR43391">
    <property type="entry name" value="RETINOL DEHYDROGENASE-RELATED"/>
    <property type="match status" value="1"/>
</dbReference>
<protein>
    <submittedName>
        <fullName evidence="5">Uncharacterized protein</fullName>
    </submittedName>
</protein>
<reference evidence="5 6" key="1">
    <citation type="submission" date="2014-11" db="EMBL/GenBank/DDBJ databases">
        <authorList>
            <person name="Zhu J."/>
            <person name="Qi W."/>
            <person name="Song R."/>
        </authorList>
    </citation>
    <scope>NUCLEOTIDE SEQUENCE [LARGE SCALE GENOMIC DNA]</scope>
</reference>